<organism evidence="2 3">
    <name type="scientific">Saccharata proteae CBS 121410</name>
    <dbReference type="NCBI Taxonomy" id="1314787"/>
    <lineage>
        <taxon>Eukaryota</taxon>
        <taxon>Fungi</taxon>
        <taxon>Dikarya</taxon>
        <taxon>Ascomycota</taxon>
        <taxon>Pezizomycotina</taxon>
        <taxon>Dothideomycetes</taxon>
        <taxon>Dothideomycetes incertae sedis</taxon>
        <taxon>Botryosphaeriales</taxon>
        <taxon>Saccharataceae</taxon>
        <taxon>Saccharata</taxon>
    </lineage>
</organism>
<dbReference type="Proteomes" id="UP000799776">
    <property type="component" value="Unassembled WGS sequence"/>
</dbReference>
<protein>
    <submittedName>
        <fullName evidence="2">Uncharacterized protein</fullName>
    </submittedName>
</protein>
<feature type="coiled-coil region" evidence="1">
    <location>
        <begin position="164"/>
        <end position="198"/>
    </location>
</feature>
<proteinExistence type="predicted"/>
<name>A0A9P4LYE5_9PEZI</name>
<evidence type="ECO:0000313" key="2">
    <source>
        <dbReference type="EMBL" id="KAF2085888.1"/>
    </source>
</evidence>
<gene>
    <name evidence="2" type="ORF">K490DRAFT_67176</name>
</gene>
<dbReference type="EMBL" id="ML978727">
    <property type="protein sequence ID" value="KAF2085888.1"/>
    <property type="molecule type" value="Genomic_DNA"/>
</dbReference>
<evidence type="ECO:0000313" key="3">
    <source>
        <dbReference type="Proteomes" id="UP000799776"/>
    </source>
</evidence>
<sequence>MDNLTSSDQTPSPLNIIFSCHVCQASISEIYDAGASSSDFHDGRPDTGDRRVTSLWLTECMHLVCGKHLEGGGAPFHPEGKRPEAPCPVCVLESKDVRPRRLFAVRGWKEGSYDDAIPAQLFLTPPIKLDGPGPEMEALQFQYLSLVRYGISQAKSQQQLVHAKREAESRAAEAAVGHKKLKQENQDLKAKIAELEKGQVDVVKWKQRMPQITHYLTMWPELIA</sequence>
<accession>A0A9P4LYE5</accession>
<dbReference type="OrthoDB" id="5410764at2759"/>
<dbReference type="AlphaFoldDB" id="A0A9P4LYE5"/>
<keyword evidence="3" id="KW-1185">Reference proteome</keyword>
<evidence type="ECO:0000256" key="1">
    <source>
        <dbReference type="SAM" id="Coils"/>
    </source>
</evidence>
<comment type="caution">
    <text evidence="2">The sequence shown here is derived from an EMBL/GenBank/DDBJ whole genome shotgun (WGS) entry which is preliminary data.</text>
</comment>
<reference evidence="2" key="1">
    <citation type="journal article" date="2020" name="Stud. Mycol.">
        <title>101 Dothideomycetes genomes: a test case for predicting lifestyles and emergence of pathogens.</title>
        <authorList>
            <person name="Haridas S."/>
            <person name="Albert R."/>
            <person name="Binder M."/>
            <person name="Bloem J."/>
            <person name="Labutti K."/>
            <person name="Salamov A."/>
            <person name="Andreopoulos B."/>
            <person name="Baker S."/>
            <person name="Barry K."/>
            <person name="Bills G."/>
            <person name="Bluhm B."/>
            <person name="Cannon C."/>
            <person name="Castanera R."/>
            <person name="Culley D."/>
            <person name="Daum C."/>
            <person name="Ezra D."/>
            <person name="Gonzalez J."/>
            <person name="Henrissat B."/>
            <person name="Kuo A."/>
            <person name="Liang C."/>
            <person name="Lipzen A."/>
            <person name="Lutzoni F."/>
            <person name="Magnuson J."/>
            <person name="Mondo S."/>
            <person name="Nolan M."/>
            <person name="Ohm R."/>
            <person name="Pangilinan J."/>
            <person name="Park H.-J."/>
            <person name="Ramirez L."/>
            <person name="Alfaro M."/>
            <person name="Sun H."/>
            <person name="Tritt A."/>
            <person name="Yoshinaga Y."/>
            <person name="Zwiers L.-H."/>
            <person name="Turgeon B."/>
            <person name="Goodwin S."/>
            <person name="Spatafora J."/>
            <person name="Crous P."/>
            <person name="Grigoriev I."/>
        </authorList>
    </citation>
    <scope>NUCLEOTIDE SEQUENCE</scope>
    <source>
        <strain evidence="2">CBS 121410</strain>
    </source>
</reference>
<keyword evidence="1" id="KW-0175">Coiled coil</keyword>